<feature type="non-terminal residue" evidence="1">
    <location>
        <position position="1"/>
    </location>
</feature>
<proteinExistence type="predicted"/>
<organism evidence="1">
    <name type="scientific">Leviviridae sp</name>
    <dbReference type="NCBI Taxonomy" id="2027243"/>
    <lineage>
        <taxon>Viruses</taxon>
        <taxon>Riboviria</taxon>
        <taxon>Orthornavirae</taxon>
        <taxon>Lenarviricota</taxon>
        <taxon>Leviviricetes</taxon>
        <taxon>Norzivirales</taxon>
        <taxon>Fiersviridae</taxon>
    </lineage>
</organism>
<dbReference type="EMBL" id="MN035024">
    <property type="protein sequence ID" value="QDH89769.1"/>
    <property type="molecule type" value="Genomic_RNA"/>
</dbReference>
<gene>
    <name evidence="1" type="ORF">H1BulkLitter5738_000004</name>
</gene>
<sequence length="591" mass="66508">PSRGPLVDLSTITAYNTIGSVPFHISKETRFMSINPPEGTRYDTRGLPEGYDPHQFYEYQHETLVKDAKGIESFIYKYIPWSLLKSSAIALDPTAPFKVASHSITPENRTRKRAVDSVLNQRFFFRRRFNYSYTQFPNYGNVQFCNSPQKEHYSESVSEGTGAASPQLPLTDESIDTTSRTRLVGSEQGTMRLFKSRIVSPGREVRTVRSDRGIYPGTTSPSCAAVGGVATIDDTSYNTDTQRSSPTSATFSPSGLSTLRVQEYAYLESLIAKEAVSMFKEWSPNKRSSTLYRNIVELRDLPRSVASLQSSLLSLKSLYLSLRSENLRKIVFDLKRTSKHIPDEYLSFHFGWKQTYKDAMDLLFLPETMAKKYSFLIKRAGKPTTFRVKKNFTSRLTGSLPNFSYDAFSNEYGVLTETSLERETEIRLAVNANFDFPPLNAISFQSGSFLDRIGIVPRPTDLYNLIPWTWLVDWFTGLGHYVELIDNMARDDTLVNWGMITARTSGKLTTIYTSKSDNVDNVSVNNVAFSSNTTTTTHRHTSTLHFECQIRKDAAAALSVKTIAGPSLSNYQLSILGALLAQRKGSFTPRS</sequence>
<evidence type="ECO:0000313" key="1">
    <source>
        <dbReference type="EMBL" id="QDH89769.1"/>
    </source>
</evidence>
<accession>A0A514D823</accession>
<protein>
    <submittedName>
        <fullName evidence="1">Uncharacterized protein</fullName>
    </submittedName>
</protein>
<name>A0A514D823_9VIRU</name>
<reference evidence="1" key="1">
    <citation type="submission" date="2019-05" db="EMBL/GenBank/DDBJ databases">
        <title>Metatranscriptomic reconstruction reveals RNA viruses with the potential to shape carbon cycling in soil.</title>
        <authorList>
            <person name="Starr E.P."/>
            <person name="Nuccio E."/>
            <person name="Pett-Ridge J."/>
            <person name="Banfield J.F."/>
            <person name="Firestone M.K."/>
        </authorList>
    </citation>
    <scope>NUCLEOTIDE SEQUENCE</scope>
    <source>
        <strain evidence="1">H1_Bulk_Litter_5_scaffold_738</strain>
    </source>
</reference>